<comment type="caution">
    <text evidence="1">The sequence shown here is derived from an EMBL/GenBank/DDBJ whole genome shotgun (WGS) entry which is preliminary data.</text>
</comment>
<protein>
    <submittedName>
        <fullName evidence="1">Uncharacterized protein</fullName>
    </submittedName>
</protein>
<dbReference type="RefSeq" id="WP_024013216.1">
    <property type="nucleotide sequence ID" value="NZ_CM002330.1"/>
</dbReference>
<proteinExistence type="predicted"/>
<dbReference type="AlphaFoldDB" id="V8R750"/>
<accession>V8R750</accession>
<dbReference type="HOGENOM" id="CLU_182964_0_0_6"/>
<dbReference type="EMBL" id="AYMZ01000006">
    <property type="protein sequence ID" value="ETF07385.1"/>
    <property type="molecule type" value="Genomic_DNA"/>
</dbReference>
<dbReference type="PATRIC" id="fig|1395516.4.peg.3051"/>
<sequence length="96" mass="11040">MNYSRVVNILRSVFSVEVGLSDSEAQSLLRRMLDDPEQRSNVERELESLYQDDSVSWVLLLDNDDYVVYPADDEADAKEYLTSILWDQVFSIGTSN</sequence>
<evidence type="ECO:0000313" key="1">
    <source>
        <dbReference type="EMBL" id="ETF07385.1"/>
    </source>
</evidence>
<dbReference type="Proteomes" id="UP000024771">
    <property type="component" value="Chromosome"/>
</dbReference>
<name>V8R750_9PSED</name>
<gene>
    <name evidence="1" type="ORF">PMO01_15005</name>
</gene>
<organism evidence="1">
    <name type="scientific">Pseudomonas moraviensis R28-S</name>
    <dbReference type="NCBI Taxonomy" id="1395516"/>
    <lineage>
        <taxon>Bacteria</taxon>
        <taxon>Pseudomonadati</taxon>
        <taxon>Pseudomonadota</taxon>
        <taxon>Gammaproteobacteria</taxon>
        <taxon>Pseudomonadales</taxon>
        <taxon>Pseudomonadaceae</taxon>
        <taxon>Pseudomonas</taxon>
    </lineage>
</organism>
<reference evidence="1" key="1">
    <citation type="journal article" date="2014" name="Genome Announc.">
        <title>Draft Genome Sequence of Pseudomonas moraviensis R28-S.</title>
        <authorList>
            <person name="Hunter S.S."/>
            <person name="Yano H."/>
            <person name="Loftie-Eaton W."/>
            <person name="Hughes J."/>
            <person name="De Gelder L."/>
            <person name="Stragier P."/>
            <person name="De Vos P."/>
            <person name="Settles M.L."/>
            <person name="Top E.M."/>
        </authorList>
    </citation>
    <scope>NUCLEOTIDE SEQUENCE [LARGE SCALE GENOMIC DNA]</scope>
    <source>
        <strain evidence="1">R28-S</strain>
    </source>
</reference>